<dbReference type="InParanoid" id="A0A1X7UYI9"/>
<sequence>MKELVVCYQEYMDNCIVHQHNWMLLMMQQKSRHVDEGIHV</sequence>
<accession>A0A1X7UYI9</accession>
<dbReference type="AlphaFoldDB" id="A0A1X7UYI9"/>
<proteinExistence type="predicted"/>
<dbReference type="EnsemblMetazoa" id="Aqu2.1.33035_001">
    <property type="protein sequence ID" value="Aqu2.1.33035_001"/>
    <property type="gene ID" value="Aqu2.1.33035"/>
</dbReference>
<reference evidence="1" key="1">
    <citation type="submission" date="2017-05" db="UniProtKB">
        <authorList>
            <consortium name="EnsemblMetazoa"/>
        </authorList>
    </citation>
    <scope>IDENTIFICATION</scope>
</reference>
<evidence type="ECO:0000313" key="1">
    <source>
        <dbReference type="EnsemblMetazoa" id="Aqu2.1.33035_001"/>
    </source>
</evidence>
<name>A0A1X7UYI9_AMPQE</name>
<protein>
    <submittedName>
        <fullName evidence="1">Uncharacterized protein</fullName>
    </submittedName>
</protein>
<organism evidence="1">
    <name type="scientific">Amphimedon queenslandica</name>
    <name type="common">Sponge</name>
    <dbReference type="NCBI Taxonomy" id="400682"/>
    <lineage>
        <taxon>Eukaryota</taxon>
        <taxon>Metazoa</taxon>
        <taxon>Porifera</taxon>
        <taxon>Demospongiae</taxon>
        <taxon>Heteroscleromorpha</taxon>
        <taxon>Haplosclerida</taxon>
        <taxon>Niphatidae</taxon>
        <taxon>Amphimedon</taxon>
    </lineage>
</organism>